<feature type="domain" description="IPT/TIG" evidence="3">
    <location>
        <begin position="968"/>
        <end position="1048"/>
    </location>
</feature>
<feature type="domain" description="IPT/TIG" evidence="3">
    <location>
        <begin position="804"/>
        <end position="884"/>
    </location>
</feature>
<feature type="domain" description="IPT/TIG" evidence="3">
    <location>
        <begin position="722"/>
        <end position="802"/>
    </location>
</feature>
<keyword evidence="1" id="KW-0472">Membrane</keyword>
<organism evidence="4 5">
    <name type="scientific">Agromyces soli</name>
    <dbReference type="NCBI Taxonomy" id="659012"/>
    <lineage>
        <taxon>Bacteria</taxon>
        <taxon>Bacillati</taxon>
        <taxon>Actinomycetota</taxon>
        <taxon>Actinomycetes</taxon>
        <taxon>Micrococcales</taxon>
        <taxon>Microbacteriaceae</taxon>
        <taxon>Agromyces</taxon>
    </lineage>
</organism>
<feature type="domain" description="IPT/TIG" evidence="3">
    <location>
        <begin position="640"/>
        <end position="720"/>
    </location>
</feature>
<dbReference type="InterPro" id="IPR002909">
    <property type="entry name" value="IPT_dom"/>
</dbReference>
<feature type="domain" description="IPT/TIG" evidence="3">
    <location>
        <begin position="1625"/>
        <end position="1708"/>
    </location>
</feature>
<feature type="domain" description="IPT/TIG" evidence="3">
    <location>
        <begin position="1132"/>
        <end position="1212"/>
    </location>
</feature>
<gene>
    <name evidence="4" type="ORF">MTP13_10425</name>
</gene>
<dbReference type="EMBL" id="CP094533">
    <property type="protein sequence ID" value="UOE24780.1"/>
    <property type="molecule type" value="Genomic_DNA"/>
</dbReference>
<dbReference type="InterPro" id="IPR014756">
    <property type="entry name" value="Ig_E-set"/>
</dbReference>
<protein>
    <submittedName>
        <fullName evidence="4">IPT/TIG domain-containing protein</fullName>
    </submittedName>
</protein>
<dbReference type="InterPro" id="IPR047900">
    <property type="entry name" value="Choice_anch_G"/>
</dbReference>
<feature type="domain" description="IPT/TIG" evidence="3">
    <location>
        <begin position="1296"/>
        <end position="1376"/>
    </location>
</feature>
<dbReference type="InterPro" id="IPR031148">
    <property type="entry name" value="Plexin"/>
</dbReference>
<keyword evidence="1" id="KW-1133">Transmembrane helix</keyword>
<dbReference type="PANTHER" id="PTHR22625">
    <property type="entry name" value="PLEXIN"/>
    <property type="match status" value="1"/>
</dbReference>
<evidence type="ECO:0000256" key="2">
    <source>
        <dbReference type="SAM" id="SignalP"/>
    </source>
</evidence>
<evidence type="ECO:0000313" key="4">
    <source>
        <dbReference type="EMBL" id="UOE24780.1"/>
    </source>
</evidence>
<proteinExistence type="predicted"/>
<keyword evidence="2" id="KW-0732">Signal</keyword>
<dbReference type="NCBIfam" id="NF033766">
    <property type="entry name" value="choice_anch_G"/>
    <property type="match status" value="1"/>
</dbReference>
<accession>A0ABY4AV83</accession>
<feature type="domain" description="IPT/TIG" evidence="3">
    <location>
        <begin position="886"/>
        <end position="966"/>
    </location>
</feature>
<dbReference type="SMART" id="SM00429">
    <property type="entry name" value="IPT"/>
    <property type="match status" value="14"/>
</dbReference>
<evidence type="ECO:0000256" key="1">
    <source>
        <dbReference type="SAM" id="Phobius"/>
    </source>
</evidence>
<name>A0ABY4AV83_9MICO</name>
<dbReference type="CDD" id="cd00102">
    <property type="entry name" value="IPT"/>
    <property type="match status" value="9"/>
</dbReference>
<evidence type="ECO:0000313" key="5">
    <source>
        <dbReference type="Proteomes" id="UP000831304"/>
    </source>
</evidence>
<dbReference type="Gene3D" id="2.60.40.10">
    <property type="entry name" value="Immunoglobulins"/>
    <property type="match status" value="14"/>
</dbReference>
<evidence type="ECO:0000259" key="3">
    <source>
        <dbReference type="SMART" id="SM00429"/>
    </source>
</evidence>
<dbReference type="PANTHER" id="PTHR22625:SF70">
    <property type="entry name" value="PLEXIN A, ISOFORM A"/>
    <property type="match status" value="1"/>
</dbReference>
<keyword evidence="5" id="KW-1185">Reference proteome</keyword>
<feature type="domain" description="IPT/TIG" evidence="3">
    <location>
        <begin position="1050"/>
        <end position="1130"/>
    </location>
</feature>
<feature type="domain" description="IPT/TIG" evidence="3">
    <location>
        <begin position="1378"/>
        <end position="1457"/>
    </location>
</feature>
<feature type="domain" description="IPT/TIG" evidence="3">
    <location>
        <begin position="1214"/>
        <end position="1294"/>
    </location>
</feature>
<feature type="signal peptide" evidence="2">
    <location>
        <begin position="1"/>
        <end position="25"/>
    </location>
</feature>
<feature type="domain" description="IPT/TIG" evidence="3">
    <location>
        <begin position="1459"/>
        <end position="1542"/>
    </location>
</feature>
<dbReference type="InterPro" id="IPR013783">
    <property type="entry name" value="Ig-like_fold"/>
</dbReference>
<keyword evidence="1" id="KW-0812">Transmembrane</keyword>
<sequence>MVRGLAAGTVALLVVGGGGALGAQAAPSDPSQALGQFLGADLLQLQAADLAYAYASDPGGPPSEADPFDLAVLQALGLQVDLIGNGLVQVPLLTDGTGPGLLNLGEIGVVNSYAGTASTTDSVAASGAVADDGTISVSEDADPADFGNATVNLTDLLDQLGVAAVTDELIDEASLEVGALATRAAKNGGTGITSDYRVTDLGLQLSSPAVAGLATQLRGTLNTATTELTSDLEALAGPGGAVQGVVDAIADIQLLGVASVSLGDATIAVTPPNLSQLVDQLLGGPNAILYSDDGAVSVNLTDGTVSVDLAELVNPGGPNLNGLPANTSVLTPEVIGMITDGVNQALGKLVGHLTGGLDALLASTQISLNVGLSVVALPALGGLQLVNAPIIINGTLTQFLNGTATADLSQLQLLPGVPTCLGVEVGGICTGVDINTLLASVLTTVTNTIVPTILAGVVAPIQTLLTSTSGEITTALNGVVDALLTLLEPALDGLLANLVVIRINEQPTEAPLNESGGDLGPGSFTVRALSVTLLPNVADSDLAKLDLASSTVLAAALPPVLTTLSPNQGPEGGGTLVTITGTDLADASQVTVDGAPATFTQVSGTQVTFTTTAHAPGPVNVTVTTPGGTSNALPFTFIPAPEITSLAPDSGPTAGGTPVTITGTDLGGATDVSVDGASVAFSQVSGTEVTFTTAPHAAGPVDVTITTPGGTSAPMTFTYVPAPTITSLAPNQGPTAGGTPVTITGTDLGDASAVSVDGASVAFTQVSGTQVTFTTEPHAAGPVDVTITTPGGESAPMTFTYVPAPVITTLTPDEGPASGGTPVTIDGTDLAGATAVTVDGASVPFTPVSGTQLSFTTPPHAVGPVDVTVTTPGGTSGPLTFTYLPAPLLTELDPDVGPTAGGTPVTITGSDLGDATEVTVDGTPVAFTGVSSTEITIVTPPHAAGPVEVVVTTPTGESNPLTFTYYDVPVIASLTPSAGPTSGLTLVTVDGTNLAGATELTVDGAPVPFTQVSGTQLTFLTPAHAAGQVDVIVTTPGGASNAMPFTYVPAPVLTALDPDEGPTAGGTFVTITGTDLAGTTGVTVDGAPVAFTQVSGTEVTFTTEPHAAGAVNVVVTTTGGPSNALPFTFVPAPVITSLAPDEGPTAGGTLVTITGTDLAGATEVSVDGASVAFTQLSGTQVTFTTAAHAAGPVDVTVTTAGGESAPMTFTFVPAPVITSLAPDEGPASGGTLVTITGTDLAGASEVSVDGTSVDFTQVSGTEVTFTTEPHAAGTVDVTITTTGGESDGMRFTFVPAPAITSLAPDHGPTSGGTPVTITGTDLAGATEVAVDGASLPFTQVSGTEVTFTTAAHAAGPADVTITTAGGESEPMTFTFIPPLGLAALSPDHGPETGGTTVTISGAGLDSTTGVTVDGESVPFTIEDDGTVTFVTPPHAPGLVEVVVTNPLGSESLPFTYNPVATVDEVDPPTGPEAGGTEVTITGSCFTGATDVLFGGTSATSFSVVSDTEITAVVPAGTGVVDVSVVGVGDCGTGTLPDGYSYLPPVNALALMPDRGPASGGTAVQVTGTGLGGATELLLDGESVPFTQVSDSRVDFVTPPHAVGPVEVTVTAAGGTSEPLTYTYTPADIDAVTPPGGPSTGGTEVTISGQCFTGATAVKFGSKHASSFRVVDDRTIVAVAPAGTGVVDVTVVGSADCGTATLAKAYTYRSGAMASTGFDAAPAVLGGVAALIAGFGALLVALRGKRRRA</sequence>
<reference evidence="4 5" key="1">
    <citation type="submission" date="2022-03" db="EMBL/GenBank/DDBJ databases">
        <title>Agromyces sp. isolated from the gut of P. brevitarsis seulensis larvae.</title>
        <authorList>
            <person name="Won M."/>
            <person name="Kwon S.-W."/>
        </authorList>
    </citation>
    <scope>NUCLEOTIDE SEQUENCE [LARGE SCALE GENOMIC DNA]</scope>
    <source>
        <strain evidence="4 5">KACC 16215</strain>
    </source>
</reference>
<dbReference type="Pfam" id="PF01833">
    <property type="entry name" value="TIG"/>
    <property type="match status" value="14"/>
</dbReference>
<dbReference type="RefSeq" id="WP_243567678.1">
    <property type="nucleotide sequence ID" value="NZ_BAAARD010000008.1"/>
</dbReference>
<feature type="domain" description="IPT/TIG" evidence="3">
    <location>
        <begin position="1543"/>
        <end position="1624"/>
    </location>
</feature>
<feature type="chain" id="PRO_5046093075" evidence="2">
    <location>
        <begin position="26"/>
        <end position="1748"/>
    </location>
</feature>
<dbReference type="Proteomes" id="UP000831304">
    <property type="component" value="Chromosome"/>
</dbReference>
<feature type="domain" description="IPT/TIG" evidence="3">
    <location>
        <begin position="558"/>
        <end position="638"/>
    </location>
</feature>
<dbReference type="SUPFAM" id="SSF81296">
    <property type="entry name" value="E set domains"/>
    <property type="match status" value="14"/>
</dbReference>
<feature type="transmembrane region" description="Helical" evidence="1">
    <location>
        <begin position="1719"/>
        <end position="1741"/>
    </location>
</feature>